<accession>A0A9X4M760</accession>
<evidence type="ECO:0000313" key="2">
    <source>
        <dbReference type="EMBL" id="MDG3017232.1"/>
    </source>
</evidence>
<comment type="caution">
    <text evidence="2">The sequence shown here is derived from an EMBL/GenBank/DDBJ whole genome shotgun (WGS) entry which is preliminary data.</text>
</comment>
<dbReference type="Proteomes" id="UP001152755">
    <property type="component" value="Unassembled WGS sequence"/>
</dbReference>
<keyword evidence="1" id="KW-1133">Transmembrane helix</keyword>
<sequence>MGTLTDFLSTGTVPWWAVPVAVFIGVLLGVAGVRWRRKPVVPVAETASWWRPELRAVCVRFLGAADRAHNAIVEVDPDVLAEADLEDAVRSDDAALRALAESILELDRTVNELRLVAPGRVLDAATAFFGFLTAATIDGVPDQEQFRLRYREHKRDLVSATRDSLGLDGIRVPAAVREG</sequence>
<name>A0A9X4M760_9ACTN</name>
<reference evidence="2" key="1">
    <citation type="submission" date="2022-08" db="EMBL/GenBank/DDBJ databases">
        <title>Genome analysis of Corynebacteriales strain.</title>
        <authorList>
            <person name="Lee S.D."/>
        </authorList>
    </citation>
    <scope>NUCLEOTIDE SEQUENCE</scope>
    <source>
        <strain evidence="2">D3-21</strain>
    </source>
</reference>
<organism evidence="2 3">
    <name type="scientific">Speluncibacter jeojiensis</name>
    <dbReference type="NCBI Taxonomy" id="2710754"/>
    <lineage>
        <taxon>Bacteria</taxon>
        <taxon>Bacillati</taxon>
        <taxon>Actinomycetota</taxon>
        <taxon>Actinomycetes</taxon>
        <taxon>Mycobacteriales</taxon>
        <taxon>Speluncibacteraceae</taxon>
        <taxon>Speluncibacter</taxon>
    </lineage>
</organism>
<evidence type="ECO:0000313" key="3">
    <source>
        <dbReference type="Proteomes" id="UP001152755"/>
    </source>
</evidence>
<keyword evidence="1" id="KW-0472">Membrane</keyword>
<dbReference type="AlphaFoldDB" id="A0A9X4M760"/>
<feature type="transmembrane region" description="Helical" evidence="1">
    <location>
        <begin position="13"/>
        <end position="33"/>
    </location>
</feature>
<keyword evidence="3" id="KW-1185">Reference proteome</keyword>
<evidence type="ECO:0000256" key="1">
    <source>
        <dbReference type="SAM" id="Phobius"/>
    </source>
</evidence>
<dbReference type="RefSeq" id="WP_332520874.1">
    <property type="nucleotide sequence ID" value="NZ_JANRHA010000032.1"/>
</dbReference>
<keyword evidence="1" id="KW-0812">Transmembrane</keyword>
<dbReference type="EMBL" id="JANRHA010000032">
    <property type="protein sequence ID" value="MDG3017232.1"/>
    <property type="molecule type" value="Genomic_DNA"/>
</dbReference>
<protein>
    <submittedName>
        <fullName evidence="2">Uncharacterized protein</fullName>
    </submittedName>
</protein>
<gene>
    <name evidence="2" type="ORF">NVS88_22000</name>
</gene>
<proteinExistence type="predicted"/>